<proteinExistence type="predicted"/>
<accession>A0A6N8JND3</accession>
<dbReference type="SUPFAM" id="SSF46785">
    <property type="entry name" value="Winged helix' DNA-binding domain"/>
    <property type="match status" value="1"/>
</dbReference>
<evidence type="ECO:0000313" key="2">
    <source>
        <dbReference type="EMBL" id="MVX60529.1"/>
    </source>
</evidence>
<reference evidence="2 3" key="1">
    <citation type="submission" date="2019-12" db="EMBL/GenBank/DDBJ databases">
        <title>Microbes associate with the intestines of laboratory mice.</title>
        <authorList>
            <person name="Navarre W."/>
            <person name="Wong E."/>
        </authorList>
    </citation>
    <scope>NUCLEOTIDE SEQUENCE [LARGE SCALE GENOMIC DNA]</scope>
    <source>
        <strain evidence="2 3">NM66_B29</strain>
    </source>
</reference>
<dbReference type="EMBL" id="WSRR01000005">
    <property type="protein sequence ID" value="MVX60529.1"/>
    <property type="molecule type" value="Genomic_DNA"/>
</dbReference>
<dbReference type="Gene3D" id="1.10.10.10">
    <property type="entry name" value="Winged helix-like DNA-binding domain superfamily/Winged helix DNA-binding domain"/>
    <property type="match status" value="1"/>
</dbReference>
<dbReference type="Proteomes" id="UP000463388">
    <property type="component" value="Unassembled WGS sequence"/>
</dbReference>
<organism evidence="2 3">
    <name type="scientific">Adlercreutzia mucosicola</name>
    <dbReference type="NCBI Taxonomy" id="580026"/>
    <lineage>
        <taxon>Bacteria</taxon>
        <taxon>Bacillati</taxon>
        <taxon>Actinomycetota</taxon>
        <taxon>Coriobacteriia</taxon>
        <taxon>Eggerthellales</taxon>
        <taxon>Eggerthellaceae</taxon>
        <taxon>Adlercreutzia</taxon>
    </lineage>
</organism>
<dbReference type="GO" id="GO:0003700">
    <property type="term" value="F:DNA-binding transcription factor activity"/>
    <property type="evidence" value="ECO:0007669"/>
    <property type="project" value="InterPro"/>
</dbReference>
<evidence type="ECO:0000313" key="3">
    <source>
        <dbReference type="Proteomes" id="UP000463388"/>
    </source>
</evidence>
<name>A0A6N8JND3_9ACTN</name>
<feature type="domain" description="HTH lysR-type" evidence="1">
    <location>
        <begin position="36"/>
        <end position="87"/>
    </location>
</feature>
<dbReference type="InterPro" id="IPR036388">
    <property type="entry name" value="WH-like_DNA-bd_sf"/>
</dbReference>
<dbReference type="AlphaFoldDB" id="A0A6N8JND3"/>
<comment type="caution">
    <text evidence="2">The sequence shown here is derived from an EMBL/GenBank/DDBJ whole genome shotgun (WGS) entry which is preliminary data.</text>
</comment>
<evidence type="ECO:0000259" key="1">
    <source>
        <dbReference type="Pfam" id="PF00126"/>
    </source>
</evidence>
<keyword evidence="3" id="KW-1185">Reference proteome</keyword>
<dbReference type="RefSeq" id="WP_028027017.1">
    <property type="nucleotide sequence ID" value="NZ_JANJZH010000025.1"/>
</dbReference>
<protein>
    <submittedName>
        <fullName evidence="2">LysR family transcriptional regulator</fullName>
    </submittedName>
</protein>
<sequence>MGQLQSLTAGVRLTITNPASESTSAFGPGVAKLCLGVRDHGSLNASAKAMRMAYSKAWRIIKDTEDSLDIQLLLRDGAHGSTLTDEGNQLLDAYLRIQEQLAAEGQRLFAACVSEPRR</sequence>
<dbReference type="InterPro" id="IPR000847">
    <property type="entry name" value="LysR_HTH_N"/>
</dbReference>
<gene>
    <name evidence="2" type="ORF">GKZ27_03510</name>
</gene>
<dbReference type="InterPro" id="IPR036390">
    <property type="entry name" value="WH_DNA-bd_sf"/>
</dbReference>
<dbReference type="OrthoDB" id="9800709at2"/>
<dbReference type="Pfam" id="PF00126">
    <property type="entry name" value="HTH_1"/>
    <property type="match status" value="1"/>
</dbReference>